<reference evidence="2 3" key="2">
    <citation type="submission" date="2020-02" db="EMBL/GenBank/DDBJ databases">
        <title>Erythrobacter dongmakensis sp. nov., isolated from a tidal mudflat.</title>
        <authorList>
            <person name="Kim I.S."/>
        </authorList>
    </citation>
    <scope>NUCLEOTIDE SEQUENCE [LARGE SCALE GENOMIC DNA]</scope>
    <source>
        <strain evidence="2 3">GH3-10</strain>
    </source>
</reference>
<feature type="transmembrane region" description="Helical" evidence="1">
    <location>
        <begin position="20"/>
        <end position="38"/>
    </location>
</feature>
<name>A0A844XCJ3_9SPHN</name>
<dbReference type="InterPro" id="IPR007047">
    <property type="entry name" value="Flp_Fap"/>
</dbReference>
<dbReference type="RefSeq" id="WP_160485854.1">
    <property type="nucleotide sequence ID" value="NZ_WUBR01000002.1"/>
</dbReference>
<keyword evidence="3" id="KW-1185">Reference proteome</keyword>
<dbReference type="Pfam" id="PF04964">
    <property type="entry name" value="Flp_Fap"/>
    <property type="match status" value="1"/>
</dbReference>
<keyword evidence="1" id="KW-0812">Transmembrane</keyword>
<dbReference type="EMBL" id="WUBR01000002">
    <property type="protein sequence ID" value="MWV28241.1"/>
    <property type="molecule type" value="Genomic_DNA"/>
</dbReference>
<keyword evidence="1" id="KW-1133">Transmembrane helix</keyword>
<evidence type="ECO:0000313" key="2">
    <source>
        <dbReference type="EMBL" id="MWV28241.1"/>
    </source>
</evidence>
<organism evidence="2 3">
    <name type="scientific">Aurantiacibacter rhizosphaerae</name>
    <dbReference type="NCBI Taxonomy" id="2691582"/>
    <lineage>
        <taxon>Bacteria</taxon>
        <taxon>Pseudomonadati</taxon>
        <taxon>Pseudomonadota</taxon>
        <taxon>Alphaproteobacteria</taxon>
        <taxon>Sphingomonadales</taxon>
        <taxon>Erythrobacteraceae</taxon>
        <taxon>Aurantiacibacter</taxon>
    </lineage>
</organism>
<dbReference type="AlphaFoldDB" id="A0A844XCJ3"/>
<sequence>MALIKAFLADETGATAIEYGLLASLIAMVLLGSFLVLATQVDDSFTELGEIYEDAQ</sequence>
<reference evidence="2 3" key="1">
    <citation type="submission" date="2019-12" db="EMBL/GenBank/DDBJ databases">
        <authorList>
            <person name="Lee S.D."/>
        </authorList>
    </citation>
    <scope>NUCLEOTIDE SEQUENCE [LARGE SCALE GENOMIC DNA]</scope>
    <source>
        <strain evidence="2 3">GH3-10</strain>
    </source>
</reference>
<protein>
    <submittedName>
        <fullName evidence="2">Flp family type IVb pilin</fullName>
    </submittedName>
</protein>
<keyword evidence="1" id="KW-0472">Membrane</keyword>
<evidence type="ECO:0000256" key="1">
    <source>
        <dbReference type="SAM" id="Phobius"/>
    </source>
</evidence>
<accession>A0A844XCJ3</accession>
<comment type="caution">
    <text evidence="2">The sequence shown here is derived from an EMBL/GenBank/DDBJ whole genome shotgun (WGS) entry which is preliminary data.</text>
</comment>
<evidence type="ECO:0000313" key="3">
    <source>
        <dbReference type="Proteomes" id="UP000461409"/>
    </source>
</evidence>
<gene>
    <name evidence="2" type="ORF">GRF63_10020</name>
</gene>
<dbReference type="Proteomes" id="UP000461409">
    <property type="component" value="Unassembled WGS sequence"/>
</dbReference>
<proteinExistence type="predicted"/>